<reference evidence="2" key="1">
    <citation type="submission" date="2021-02" db="EMBL/GenBank/DDBJ databases">
        <authorList>
            <person name="Nowell W R."/>
        </authorList>
    </citation>
    <scope>NUCLEOTIDE SEQUENCE</scope>
    <source>
        <strain evidence="2">Ploen Becks lab</strain>
    </source>
</reference>
<gene>
    <name evidence="2" type="ORF">OXX778_LOCUS19558</name>
</gene>
<feature type="non-terminal residue" evidence="2">
    <location>
        <position position="1"/>
    </location>
</feature>
<protein>
    <submittedName>
        <fullName evidence="2">Uncharacterized protein</fullName>
    </submittedName>
</protein>
<dbReference type="Proteomes" id="UP000663879">
    <property type="component" value="Unassembled WGS sequence"/>
</dbReference>
<accession>A0A814LQ85</accession>
<evidence type="ECO:0000313" key="3">
    <source>
        <dbReference type="Proteomes" id="UP000663879"/>
    </source>
</evidence>
<comment type="caution">
    <text evidence="2">The sequence shown here is derived from an EMBL/GenBank/DDBJ whole genome shotgun (WGS) entry which is preliminary data.</text>
</comment>
<organism evidence="2 3">
    <name type="scientific">Brachionus calyciflorus</name>
    <dbReference type="NCBI Taxonomy" id="104777"/>
    <lineage>
        <taxon>Eukaryota</taxon>
        <taxon>Metazoa</taxon>
        <taxon>Spiralia</taxon>
        <taxon>Gnathifera</taxon>
        <taxon>Rotifera</taxon>
        <taxon>Eurotatoria</taxon>
        <taxon>Monogononta</taxon>
        <taxon>Pseudotrocha</taxon>
        <taxon>Ploima</taxon>
        <taxon>Brachionidae</taxon>
        <taxon>Brachionus</taxon>
    </lineage>
</organism>
<evidence type="ECO:0000313" key="2">
    <source>
        <dbReference type="EMBL" id="CAF1067237.1"/>
    </source>
</evidence>
<keyword evidence="1" id="KW-0472">Membrane</keyword>
<keyword evidence="1" id="KW-0812">Transmembrane</keyword>
<dbReference type="EMBL" id="CAJNOC010005991">
    <property type="protein sequence ID" value="CAF1067237.1"/>
    <property type="molecule type" value="Genomic_DNA"/>
</dbReference>
<keyword evidence="1" id="KW-1133">Transmembrane helix</keyword>
<evidence type="ECO:0000256" key="1">
    <source>
        <dbReference type="SAM" id="Phobius"/>
    </source>
</evidence>
<dbReference type="AlphaFoldDB" id="A0A814LQ85"/>
<sequence length="137" mass="14966">SKSSDVNIINSTTIQFSVNNSYLNEGDSYYILFDTGVVKGTKYCGINSKAIKDPKYWTFQVNVKTTHTTISSSIGLTSLTGSSLVKGEVSDITKNVWFILFLVAIGILSFLLMIVSLALCFTCGYLKKRSKIKPGAS</sequence>
<keyword evidence="3" id="KW-1185">Reference proteome</keyword>
<proteinExistence type="predicted"/>
<name>A0A814LQ85_9BILA</name>
<dbReference type="OrthoDB" id="10056668at2759"/>
<feature type="transmembrane region" description="Helical" evidence="1">
    <location>
        <begin position="96"/>
        <end position="126"/>
    </location>
</feature>